<dbReference type="Proteomes" id="UP001626550">
    <property type="component" value="Unassembled WGS sequence"/>
</dbReference>
<keyword evidence="3" id="KW-1185">Reference proteome</keyword>
<gene>
    <name evidence="2" type="ORF">Ciccas_013395</name>
</gene>
<proteinExistence type="predicted"/>
<evidence type="ECO:0000313" key="3">
    <source>
        <dbReference type="Proteomes" id="UP001626550"/>
    </source>
</evidence>
<reference evidence="2 3" key="1">
    <citation type="submission" date="2024-11" db="EMBL/GenBank/DDBJ databases">
        <title>Adaptive evolution of stress response genes in parasites aligns with host niche diversity.</title>
        <authorList>
            <person name="Hahn C."/>
            <person name="Resl P."/>
        </authorList>
    </citation>
    <scope>NUCLEOTIDE SEQUENCE [LARGE SCALE GENOMIC DNA]</scope>
    <source>
        <strain evidence="2">EGGRZ-B1_66</strain>
        <tissue evidence="2">Body</tissue>
    </source>
</reference>
<evidence type="ECO:0000256" key="1">
    <source>
        <dbReference type="SAM" id="SignalP"/>
    </source>
</evidence>
<feature type="signal peptide" evidence="1">
    <location>
        <begin position="1"/>
        <end position="15"/>
    </location>
</feature>
<feature type="chain" id="PRO_5044877485" evidence="1">
    <location>
        <begin position="16"/>
        <end position="152"/>
    </location>
</feature>
<dbReference type="AlphaFoldDB" id="A0ABD2PMI1"/>
<organism evidence="2 3">
    <name type="scientific">Cichlidogyrus casuarinus</name>
    <dbReference type="NCBI Taxonomy" id="1844966"/>
    <lineage>
        <taxon>Eukaryota</taxon>
        <taxon>Metazoa</taxon>
        <taxon>Spiralia</taxon>
        <taxon>Lophotrochozoa</taxon>
        <taxon>Platyhelminthes</taxon>
        <taxon>Monogenea</taxon>
        <taxon>Monopisthocotylea</taxon>
        <taxon>Dactylogyridea</taxon>
        <taxon>Ancyrocephalidae</taxon>
        <taxon>Cichlidogyrus</taxon>
    </lineage>
</organism>
<comment type="caution">
    <text evidence="2">The sequence shown here is derived from an EMBL/GenBank/DDBJ whole genome shotgun (WGS) entry which is preliminary data.</text>
</comment>
<accession>A0ABD2PMI1</accession>
<dbReference type="EMBL" id="JBJKFK010005919">
    <property type="protein sequence ID" value="KAL3308077.1"/>
    <property type="molecule type" value="Genomic_DNA"/>
</dbReference>
<sequence length="152" mass="17496">MRKVSTLLLVVCLYGEYNLDFNKISQASPGFGLWHEFCVNNQESCSSGENCCENFLCYKGFCEKPENILEPIVCSKKRHSCLKDQDCCKGLVCNSPGICAKKFKNYRGTMQKWQCSHLQERCEEDRHCCKGFLCGEEQVCVPDNRHVHYDDD</sequence>
<keyword evidence="1" id="KW-0732">Signal</keyword>
<protein>
    <submittedName>
        <fullName evidence="2">Uncharacterized protein</fullName>
    </submittedName>
</protein>
<evidence type="ECO:0000313" key="2">
    <source>
        <dbReference type="EMBL" id="KAL3308077.1"/>
    </source>
</evidence>
<name>A0ABD2PMI1_9PLAT</name>